<keyword evidence="7 9" id="KW-0378">Hydrolase</keyword>
<dbReference type="GO" id="GO:0002953">
    <property type="term" value="F:5'-deoxynucleotidase activity"/>
    <property type="evidence" value="ECO:0007669"/>
    <property type="project" value="UniProtKB-EC"/>
</dbReference>
<dbReference type="EMBL" id="LGFD01000021">
    <property type="protein sequence ID" value="KUK17534.1"/>
    <property type="molecule type" value="Genomic_DNA"/>
</dbReference>
<dbReference type="PANTHER" id="PTHR11845:SF13">
    <property type="entry name" value="5'-DEOXYNUCLEOTIDASE HDDC2"/>
    <property type="match status" value="1"/>
</dbReference>
<dbReference type="AlphaFoldDB" id="A0A101ELF4"/>
<comment type="caution">
    <text evidence="9">The sequence shown here is derived from an EMBL/GenBank/DDBJ whole genome shotgun (WGS) entry which is preliminary data.</text>
</comment>
<evidence type="ECO:0000256" key="4">
    <source>
        <dbReference type="ARBA" id="ARBA00011738"/>
    </source>
</evidence>
<comment type="cofactor">
    <cofactor evidence="2">
        <name>Mn(2+)</name>
        <dbReference type="ChEBI" id="CHEBI:29035"/>
    </cofactor>
</comment>
<dbReference type="Proteomes" id="UP000053911">
    <property type="component" value="Unassembled WGS sequence"/>
</dbReference>
<dbReference type="GO" id="GO:0005737">
    <property type="term" value="C:cytoplasm"/>
    <property type="evidence" value="ECO:0007669"/>
    <property type="project" value="TreeGrafter"/>
</dbReference>
<protein>
    <recommendedName>
        <fullName evidence="5">5'-deoxynucleotidase</fullName>
        <ecNumber evidence="5">3.1.3.89</ecNumber>
    </recommendedName>
</protein>
<gene>
    <name evidence="9" type="ORF">XD54_1215</name>
</gene>
<dbReference type="SMART" id="SM00471">
    <property type="entry name" value="HDc"/>
    <property type="match status" value="1"/>
</dbReference>
<dbReference type="Pfam" id="PF13023">
    <property type="entry name" value="HD_3"/>
    <property type="match status" value="1"/>
</dbReference>
<dbReference type="Gene3D" id="1.10.3210.10">
    <property type="entry name" value="Hypothetical protein af1432"/>
    <property type="match status" value="1"/>
</dbReference>
<evidence type="ECO:0000313" key="9">
    <source>
        <dbReference type="EMBL" id="KUK17534.1"/>
    </source>
</evidence>
<dbReference type="InterPro" id="IPR003607">
    <property type="entry name" value="HD/PDEase_dom"/>
</dbReference>
<evidence type="ECO:0000256" key="7">
    <source>
        <dbReference type="ARBA" id="ARBA00022801"/>
    </source>
</evidence>
<comment type="catalytic activity">
    <reaction evidence="1">
        <text>a 2'-deoxyribonucleoside 5'-phosphate + H2O = a 2'-deoxyribonucleoside + phosphate</text>
        <dbReference type="Rhea" id="RHEA:36167"/>
        <dbReference type="ChEBI" id="CHEBI:15377"/>
        <dbReference type="ChEBI" id="CHEBI:18274"/>
        <dbReference type="ChEBI" id="CHEBI:43474"/>
        <dbReference type="ChEBI" id="CHEBI:65317"/>
        <dbReference type="EC" id="3.1.3.89"/>
    </reaction>
</comment>
<dbReference type="SUPFAM" id="SSF109604">
    <property type="entry name" value="HD-domain/PDEase-like"/>
    <property type="match status" value="1"/>
</dbReference>
<sequence>MLEIFLEGGKLKKLPRMGWLLRGIPKPESVADHAFRVALITLFLADELRKKGININVERALKIAILHDLAEARITDLPLDAQIYVDKKKAEKKAMIDIFGAEKVEYFELFRDYEEEKSIEGKLVKFADKLEMVLQAWEYEKAGFRGLEEFWNALDYLKQSEFYRYFKKLVEEIEGLKTY</sequence>
<dbReference type="RefSeq" id="WP_283217658.1">
    <property type="nucleotide sequence ID" value="NZ_LGFD01000021.1"/>
</dbReference>
<evidence type="ECO:0000313" key="10">
    <source>
        <dbReference type="Proteomes" id="UP000053911"/>
    </source>
</evidence>
<keyword evidence="6" id="KW-0479">Metal-binding</keyword>
<reference evidence="10" key="1">
    <citation type="journal article" date="2015" name="MBio">
        <title>Genome-Resolved Metagenomic Analysis Reveals Roles for Candidate Phyla and Other Microbial Community Members in Biogeochemical Transformations in Oil Reservoirs.</title>
        <authorList>
            <person name="Hu P."/>
            <person name="Tom L."/>
            <person name="Singh A."/>
            <person name="Thomas B.C."/>
            <person name="Baker B.J."/>
            <person name="Piceno Y.M."/>
            <person name="Andersen G.L."/>
            <person name="Banfield J.F."/>
        </authorList>
    </citation>
    <scope>NUCLEOTIDE SEQUENCE [LARGE SCALE GENOMIC DNA]</scope>
</reference>
<feature type="domain" description="HD/PDEase" evidence="8">
    <location>
        <begin position="26"/>
        <end position="142"/>
    </location>
</feature>
<dbReference type="InterPro" id="IPR039356">
    <property type="entry name" value="YfbR/HDDC2"/>
</dbReference>
<dbReference type="InterPro" id="IPR006674">
    <property type="entry name" value="HD_domain"/>
</dbReference>
<evidence type="ECO:0000256" key="6">
    <source>
        <dbReference type="ARBA" id="ARBA00022723"/>
    </source>
</evidence>
<dbReference type="PANTHER" id="PTHR11845">
    <property type="entry name" value="5'-DEOXYNUCLEOTIDASE HDDC2"/>
    <property type="match status" value="1"/>
</dbReference>
<dbReference type="CDD" id="cd00077">
    <property type="entry name" value="HDc"/>
    <property type="match status" value="1"/>
</dbReference>
<evidence type="ECO:0000256" key="2">
    <source>
        <dbReference type="ARBA" id="ARBA00001936"/>
    </source>
</evidence>
<evidence type="ECO:0000256" key="3">
    <source>
        <dbReference type="ARBA" id="ARBA00001941"/>
    </source>
</evidence>
<comment type="cofactor">
    <cofactor evidence="3">
        <name>Co(2+)</name>
        <dbReference type="ChEBI" id="CHEBI:48828"/>
    </cofactor>
</comment>
<proteinExistence type="predicted"/>
<organism evidence="9 10">
    <name type="scientific">Thermococcus sibiricus</name>
    <dbReference type="NCBI Taxonomy" id="172049"/>
    <lineage>
        <taxon>Archaea</taxon>
        <taxon>Methanobacteriati</taxon>
        <taxon>Methanobacteriota</taxon>
        <taxon>Thermococci</taxon>
        <taxon>Thermococcales</taxon>
        <taxon>Thermococcaceae</taxon>
        <taxon>Thermococcus</taxon>
    </lineage>
</organism>
<evidence type="ECO:0000256" key="5">
    <source>
        <dbReference type="ARBA" id="ARBA00012964"/>
    </source>
</evidence>
<dbReference type="EC" id="3.1.3.89" evidence="5"/>
<accession>A0A101ELF4</accession>
<name>A0A101ELF4_9EURY</name>
<evidence type="ECO:0000259" key="8">
    <source>
        <dbReference type="SMART" id="SM00471"/>
    </source>
</evidence>
<dbReference type="PATRIC" id="fig|172049.5.peg.2196"/>
<dbReference type="GO" id="GO:0046872">
    <property type="term" value="F:metal ion binding"/>
    <property type="evidence" value="ECO:0007669"/>
    <property type="project" value="UniProtKB-KW"/>
</dbReference>
<evidence type="ECO:0000256" key="1">
    <source>
        <dbReference type="ARBA" id="ARBA00001638"/>
    </source>
</evidence>
<comment type="subunit">
    <text evidence="4">Homodimer.</text>
</comment>